<proteinExistence type="predicted"/>
<evidence type="ECO:0000313" key="2">
    <source>
        <dbReference type="EMBL" id="KAF7192383.1"/>
    </source>
</evidence>
<sequence length="87" mass="9370">MKFLSLLAISSLSALVSARYCNDGYEGTGKCERLNMNTFCCSVNGKSYGQFYNWKSNAWTTDTDASGNPSCGGWVNGAQEGAIYCSP</sequence>
<organism evidence="2 3">
    <name type="scientific">Pseudocercospora fuligena</name>
    <dbReference type="NCBI Taxonomy" id="685502"/>
    <lineage>
        <taxon>Eukaryota</taxon>
        <taxon>Fungi</taxon>
        <taxon>Dikarya</taxon>
        <taxon>Ascomycota</taxon>
        <taxon>Pezizomycotina</taxon>
        <taxon>Dothideomycetes</taxon>
        <taxon>Dothideomycetidae</taxon>
        <taxon>Mycosphaerellales</taxon>
        <taxon>Mycosphaerellaceae</taxon>
        <taxon>Pseudocercospora</taxon>
    </lineage>
</organism>
<comment type="caution">
    <text evidence="2">The sequence shown here is derived from an EMBL/GenBank/DDBJ whole genome shotgun (WGS) entry which is preliminary data.</text>
</comment>
<dbReference type="Proteomes" id="UP000660729">
    <property type="component" value="Unassembled WGS sequence"/>
</dbReference>
<dbReference type="EMBL" id="JABCIY010000148">
    <property type="protein sequence ID" value="KAF7192383.1"/>
    <property type="molecule type" value="Genomic_DNA"/>
</dbReference>
<feature type="signal peptide" evidence="1">
    <location>
        <begin position="1"/>
        <end position="18"/>
    </location>
</feature>
<name>A0A8H6RK82_9PEZI</name>
<accession>A0A8H6RK82</accession>
<evidence type="ECO:0000313" key="3">
    <source>
        <dbReference type="Proteomes" id="UP000660729"/>
    </source>
</evidence>
<evidence type="ECO:0000256" key="1">
    <source>
        <dbReference type="SAM" id="SignalP"/>
    </source>
</evidence>
<feature type="chain" id="PRO_5034386154" evidence="1">
    <location>
        <begin position="19"/>
        <end position="87"/>
    </location>
</feature>
<dbReference type="OrthoDB" id="4954273at2759"/>
<gene>
    <name evidence="2" type="ORF">HII31_06415</name>
</gene>
<keyword evidence="1" id="KW-0732">Signal</keyword>
<reference evidence="2" key="1">
    <citation type="submission" date="2020-04" db="EMBL/GenBank/DDBJ databases">
        <title>Draft genome resource of the tomato pathogen Pseudocercospora fuligena.</title>
        <authorList>
            <person name="Zaccaron A."/>
        </authorList>
    </citation>
    <scope>NUCLEOTIDE SEQUENCE</scope>
    <source>
        <strain evidence="2">PF001</strain>
    </source>
</reference>
<protein>
    <submittedName>
        <fullName evidence="2">Uncharacterized protein</fullName>
    </submittedName>
</protein>
<keyword evidence="3" id="KW-1185">Reference proteome</keyword>
<dbReference type="AlphaFoldDB" id="A0A8H6RK82"/>